<proteinExistence type="predicted"/>
<comment type="caution">
    <text evidence="2">The sequence shown here is derived from an EMBL/GenBank/DDBJ whole genome shotgun (WGS) entry which is preliminary data.</text>
</comment>
<dbReference type="EMBL" id="JAHYIQ010000002">
    <property type="protein sequence ID" value="KAK1135160.1"/>
    <property type="molecule type" value="Genomic_DNA"/>
</dbReference>
<reference evidence="2" key="1">
    <citation type="submission" date="2021-10" db="EMBL/GenBank/DDBJ databases">
        <title>Melipona bicolor Genome sequencing and assembly.</title>
        <authorList>
            <person name="Araujo N.S."/>
            <person name="Arias M.C."/>
        </authorList>
    </citation>
    <scope>NUCLEOTIDE SEQUENCE</scope>
    <source>
        <strain evidence="2">USP_2M_L1-L4_2017</strain>
        <tissue evidence="2">Whole body</tissue>
    </source>
</reference>
<evidence type="ECO:0000313" key="3">
    <source>
        <dbReference type="Proteomes" id="UP001177670"/>
    </source>
</evidence>
<name>A0AA40GCK4_9HYME</name>
<dbReference type="Proteomes" id="UP001177670">
    <property type="component" value="Unassembled WGS sequence"/>
</dbReference>
<gene>
    <name evidence="2" type="ORF">K0M31_007930</name>
</gene>
<keyword evidence="3" id="KW-1185">Reference proteome</keyword>
<sequence>MEVTSLSSSPLCTISSSYGCARNLPRYRDSQKVCLGFPACAFRRTESSKDLCEYSSSQFGVPTTIEAKASPSKSKSHDSKTKIAIANTVKNAQLRLNYSMQLEEYQNKENENPQKDVITVSKAKDALREQPGFYPSEEDALYAQVNVRLEPEGESRDTEDESERSLTSPNEPLSLDAKEMMNDGKIYNCPRMELETETECGYSLPKIISSNDVDQMEKPDNPEVLYAAINKVGISRKSEFPVPDEVWEVADVKKSLHKVALLFLSCHVRKTGSFFSFDKEDIEPETLMCLASLEIFL</sequence>
<evidence type="ECO:0000256" key="1">
    <source>
        <dbReference type="SAM" id="MobiDB-lite"/>
    </source>
</evidence>
<feature type="region of interest" description="Disordered" evidence="1">
    <location>
        <begin position="150"/>
        <end position="175"/>
    </location>
</feature>
<dbReference type="AlphaFoldDB" id="A0AA40GCK4"/>
<organism evidence="2 3">
    <name type="scientific">Melipona bicolor</name>
    <dbReference type="NCBI Taxonomy" id="60889"/>
    <lineage>
        <taxon>Eukaryota</taxon>
        <taxon>Metazoa</taxon>
        <taxon>Ecdysozoa</taxon>
        <taxon>Arthropoda</taxon>
        <taxon>Hexapoda</taxon>
        <taxon>Insecta</taxon>
        <taxon>Pterygota</taxon>
        <taxon>Neoptera</taxon>
        <taxon>Endopterygota</taxon>
        <taxon>Hymenoptera</taxon>
        <taxon>Apocrita</taxon>
        <taxon>Aculeata</taxon>
        <taxon>Apoidea</taxon>
        <taxon>Anthophila</taxon>
        <taxon>Apidae</taxon>
        <taxon>Melipona</taxon>
    </lineage>
</organism>
<evidence type="ECO:0000313" key="2">
    <source>
        <dbReference type="EMBL" id="KAK1135160.1"/>
    </source>
</evidence>
<protein>
    <submittedName>
        <fullName evidence="2">Uncharacterized protein</fullName>
    </submittedName>
</protein>
<accession>A0AA40GCK4</accession>